<comment type="caution">
    <text evidence="3">The sequence shown here is derived from an EMBL/GenBank/DDBJ whole genome shotgun (WGS) entry which is preliminary data.</text>
</comment>
<dbReference type="PRINTS" id="PR00313">
    <property type="entry name" value="CABNDNGRPT"/>
</dbReference>
<sequence>MIRGAGLRALAVGVLVVTPPLAFAGPALASTNVIVTGSLLSVNAGNLPDDISIDLDVDGSLVIRNSGDTLSTAGVCRNVDANTVRCPATGITGIQASLQGGADTLRNNTALPMRAFLGAGKDGFSGGSARDTVSGQTGGDTMHGNDGDDVLEGNAGPDSVIGGAGRDICAAEVRESCES</sequence>
<dbReference type="InterPro" id="IPR011049">
    <property type="entry name" value="Serralysin-like_metalloprot_C"/>
</dbReference>
<feature type="signal peptide" evidence="2">
    <location>
        <begin position="1"/>
        <end position="24"/>
    </location>
</feature>
<organism evidence="3 4">
    <name type="scientific">Streptosporangium oxazolinicum</name>
    <dbReference type="NCBI Taxonomy" id="909287"/>
    <lineage>
        <taxon>Bacteria</taxon>
        <taxon>Bacillati</taxon>
        <taxon>Actinomycetota</taxon>
        <taxon>Actinomycetes</taxon>
        <taxon>Streptosporangiales</taxon>
        <taxon>Streptosporangiaceae</taxon>
        <taxon>Streptosporangium</taxon>
    </lineage>
</organism>
<keyword evidence="4" id="KW-1185">Reference proteome</keyword>
<proteinExistence type="predicted"/>
<gene>
    <name evidence="3" type="ORF">GCM10022252_10050</name>
</gene>
<feature type="chain" id="PRO_5047005280" description="Calcium-binding protein" evidence="2">
    <location>
        <begin position="25"/>
        <end position="179"/>
    </location>
</feature>
<evidence type="ECO:0000313" key="3">
    <source>
        <dbReference type="EMBL" id="GAA4183114.1"/>
    </source>
</evidence>
<evidence type="ECO:0000256" key="1">
    <source>
        <dbReference type="SAM" id="MobiDB-lite"/>
    </source>
</evidence>
<dbReference type="InterPro" id="IPR001343">
    <property type="entry name" value="Hemolysn_Ca-bd"/>
</dbReference>
<evidence type="ECO:0008006" key="5">
    <source>
        <dbReference type="Google" id="ProtNLM"/>
    </source>
</evidence>
<evidence type="ECO:0000256" key="2">
    <source>
        <dbReference type="SAM" id="SignalP"/>
    </source>
</evidence>
<dbReference type="Gene3D" id="2.150.10.10">
    <property type="entry name" value="Serralysin-like metalloprotease, C-terminal"/>
    <property type="match status" value="1"/>
</dbReference>
<protein>
    <recommendedName>
        <fullName evidence="5">Calcium-binding protein</fullName>
    </recommendedName>
</protein>
<dbReference type="EMBL" id="BAABAQ010000001">
    <property type="protein sequence ID" value="GAA4183114.1"/>
    <property type="molecule type" value="Genomic_DNA"/>
</dbReference>
<dbReference type="Proteomes" id="UP001501251">
    <property type="component" value="Unassembled WGS sequence"/>
</dbReference>
<accession>A0ABP8AFH4</accession>
<evidence type="ECO:0000313" key="4">
    <source>
        <dbReference type="Proteomes" id="UP001501251"/>
    </source>
</evidence>
<dbReference type="SUPFAM" id="SSF51120">
    <property type="entry name" value="beta-Roll"/>
    <property type="match status" value="1"/>
</dbReference>
<keyword evidence="2" id="KW-0732">Signal</keyword>
<reference evidence="4" key="1">
    <citation type="journal article" date="2019" name="Int. J. Syst. Evol. Microbiol.">
        <title>The Global Catalogue of Microorganisms (GCM) 10K type strain sequencing project: providing services to taxonomists for standard genome sequencing and annotation.</title>
        <authorList>
            <consortium name="The Broad Institute Genomics Platform"/>
            <consortium name="The Broad Institute Genome Sequencing Center for Infectious Disease"/>
            <person name="Wu L."/>
            <person name="Ma J."/>
        </authorList>
    </citation>
    <scope>NUCLEOTIDE SEQUENCE [LARGE SCALE GENOMIC DNA]</scope>
    <source>
        <strain evidence="4">JCM 17388</strain>
    </source>
</reference>
<dbReference type="Pfam" id="PF00353">
    <property type="entry name" value="HemolysinCabind"/>
    <property type="match status" value="1"/>
</dbReference>
<feature type="region of interest" description="Disordered" evidence="1">
    <location>
        <begin position="127"/>
        <end position="154"/>
    </location>
</feature>
<name>A0ABP8AFH4_9ACTN</name>